<dbReference type="PANTHER" id="PTHR43284">
    <property type="entry name" value="ASPARAGINE SYNTHETASE (GLUTAMINE-HYDROLYZING)"/>
    <property type="match status" value="1"/>
</dbReference>
<gene>
    <name evidence="12" type="ORF">SAMN05216261_2834</name>
</gene>
<dbReference type="STRING" id="1178825.SAMN05216261_2834"/>
<comment type="similarity">
    <text evidence="2">Belongs to the asparagine synthetase family.</text>
</comment>
<dbReference type="SUPFAM" id="SSF56235">
    <property type="entry name" value="N-terminal nucleophile aminohydrolases (Ntn hydrolases)"/>
    <property type="match status" value="1"/>
</dbReference>
<dbReference type="InterPro" id="IPR029055">
    <property type="entry name" value="Ntn_hydrolases_N"/>
</dbReference>
<dbReference type="EMBL" id="FQYK01000009">
    <property type="protein sequence ID" value="SHJ11792.1"/>
    <property type="molecule type" value="Genomic_DNA"/>
</dbReference>
<protein>
    <recommendedName>
        <fullName evidence="3">asparagine synthase (glutamine-hydrolyzing)</fullName>
        <ecNumber evidence="3">6.3.5.4</ecNumber>
    </recommendedName>
</protein>
<feature type="domain" description="Glutamine amidotransferase type-2" evidence="11">
    <location>
        <begin position="2"/>
        <end position="218"/>
    </location>
</feature>
<keyword evidence="8" id="KW-0061">Asparagine biosynthesis</keyword>
<sequence length="634" mass="73258">MCGINGYIKFSHENDEQLKADMNKMNTLIFHRGPDEDGIFAESNKSHSIAMAMRRLSIIDLSSGKQPIYSDDKSIVIVFNGEIYNYRVLKSKLMNEGVTFSTTSDTEVILKLYEKYGPSSFKDLDGMFGFSIYDKNINRVFIARDFFGEKPLYYYKSEDQFIWASELKSIVSITDNKPQISKEGLNLYFRLTYIPAPHTIYQGIKKLEANHYIEFDIKDQSHSIKKINQDHIDDKINISFDDARKEVKNLVYDSVQSRSISDVPIGTFLSGGVDSSVVSLCLSQGVENKIDTFSIGFKNEGYDESDKSRLVAKLINSNHHEFIIDESDLKHNIHEIVLNFDEPFADSSALPTFLVSKKTSSNVKVALTGDGGDEVFGGYNKHYMGKINRTYTSYVPKIAHNVFLKMSDSILRTSSDNRGKRYKLKRLLNSVDYNGEFYWDIISLANTSNEVSEIINPHWHLPNIFSVYQKQFGLEKPKTLSDFREIDRHISLEGDLLVKVDRTSMLNSLECRAPFLNKKIWDYTHTLPDSFLIKGWDKKHILKEAFKDQFPDHFLDKPKSGFGVPVGDWLRTILKDELESFIDRKKLNKQHIFKTDDIIKLVKNHLSNTKDNTFKVWSFYCFQKWYYNTYVTNE</sequence>
<dbReference type="Pfam" id="PF13537">
    <property type="entry name" value="GATase_7"/>
    <property type="match status" value="1"/>
</dbReference>
<dbReference type="Pfam" id="PF00733">
    <property type="entry name" value="Asn_synthase"/>
    <property type="match status" value="1"/>
</dbReference>
<dbReference type="AlphaFoldDB" id="A0A1M6GPH1"/>
<dbReference type="GO" id="GO:0006529">
    <property type="term" value="P:asparagine biosynthetic process"/>
    <property type="evidence" value="ECO:0007669"/>
    <property type="project" value="UniProtKB-KW"/>
</dbReference>
<dbReference type="PIRSF" id="PIRSF001589">
    <property type="entry name" value="Asn_synthetase_glu-h"/>
    <property type="match status" value="1"/>
</dbReference>
<dbReference type="CDD" id="cd00712">
    <property type="entry name" value="AsnB"/>
    <property type="match status" value="1"/>
</dbReference>
<dbReference type="eggNOG" id="COG0367">
    <property type="taxonomic scope" value="Bacteria"/>
</dbReference>
<dbReference type="InterPro" id="IPR033738">
    <property type="entry name" value="AsnB_N"/>
</dbReference>
<evidence type="ECO:0000256" key="8">
    <source>
        <dbReference type="PIRSR" id="PIRSR001589-1"/>
    </source>
</evidence>
<evidence type="ECO:0000259" key="11">
    <source>
        <dbReference type="PROSITE" id="PS51278"/>
    </source>
</evidence>
<comment type="pathway">
    <text evidence="1">Amino-acid biosynthesis; L-asparagine biosynthesis; L-asparagine from L-aspartate (L-Gln route): step 1/1.</text>
</comment>
<evidence type="ECO:0000256" key="6">
    <source>
        <dbReference type="ARBA" id="ARBA00022962"/>
    </source>
</evidence>
<accession>A0A1M6GPH1</accession>
<dbReference type="InterPro" id="IPR017932">
    <property type="entry name" value="GATase_2_dom"/>
</dbReference>
<dbReference type="OrthoDB" id="9763290at2"/>
<reference evidence="12 13" key="1">
    <citation type="submission" date="2016-11" db="EMBL/GenBank/DDBJ databases">
        <authorList>
            <person name="Jaros S."/>
            <person name="Januszkiewicz K."/>
            <person name="Wedrychowicz H."/>
        </authorList>
    </citation>
    <scope>NUCLEOTIDE SEQUENCE [LARGE SCALE GENOMIC DNA]</scope>
    <source>
        <strain evidence="12 13">CGMCC 1.12213</strain>
    </source>
</reference>
<dbReference type="NCBIfam" id="TIGR01536">
    <property type="entry name" value="asn_synth_AEB"/>
    <property type="match status" value="1"/>
</dbReference>
<feature type="binding site" evidence="9">
    <location>
        <position position="295"/>
    </location>
    <ligand>
        <name>ATP</name>
        <dbReference type="ChEBI" id="CHEBI:30616"/>
    </ligand>
</feature>
<dbReference type="CDD" id="cd01991">
    <property type="entry name" value="Asn_synthase_B_C"/>
    <property type="match status" value="1"/>
</dbReference>
<dbReference type="GO" id="GO:0004066">
    <property type="term" value="F:asparagine synthase (glutamine-hydrolyzing) activity"/>
    <property type="evidence" value="ECO:0007669"/>
    <property type="project" value="UniProtKB-EC"/>
</dbReference>
<dbReference type="GO" id="GO:0005524">
    <property type="term" value="F:ATP binding"/>
    <property type="evidence" value="ECO:0007669"/>
    <property type="project" value="UniProtKB-KW"/>
</dbReference>
<evidence type="ECO:0000256" key="2">
    <source>
        <dbReference type="ARBA" id="ARBA00005752"/>
    </source>
</evidence>
<proteinExistence type="inferred from homology"/>
<dbReference type="InterPro" id="IPR006426">
    <property type="entry name" value="Asn_synth_AEB"/>
</dbReference>
<feature type="site" description="Important for beta-aspartyl-AMP intermediate formation" evidence="10">
    <location>
        <position position="370"/>
    </location>
</feature>
<dbReference type="InterPro" id="IPR051786">
    <property type="entry name" value="ASN_synthetase/amidase"/>
</dbReference>
<evidence type="ECO:0000313" key="13">
    <source>
        <dbReference type="Proteomes" id="UP000184396"/>
    </source>
</evidence>
<evidence type="ECO:0000256" key="10">
    <source>
        <dbReference type="PIRSR" id="PIRSR001589-3"/>
    </source>
</evidence>
<dbReference type="InterPro" id="IPR014729">
    <property type="entry name" value="Rossmann-like_a/b/a_fold"/>
</dbReference>
<dbReference type="Proteomes" id="UP000184396">
    <property type="component" value="Unassembled WGS sequence"/>
</dbReference>
<keyword evidence="8" id="KW-0028">Amino-acid biosynthesis</keyword>
<name>A0A1M6GPH1_9FLAO</name>
<dbReference type="PROSITE" id="PS51278">
    <property type="entry name" value="GATASE_TYPE_2"/>
    <property type="match status" value="1"/>
</dbReference>
<keyword evidence="4 9" id="KW-0547">Nucleotide-binding</keyword>
<dbReference type="Gene3D" id="3.60.20.10">
    <property type="entry name" value="Glutamine Phosphoribosylpyrophosphate, subunit 1, domain 1"/>
    <property type="match status" value="1"/>
</dbReference>
<dbReference type="SUPFAM" id="SSF52402">
    <property type="entry name" value="Adenine nucleotide alpha hydrolases-like"/>
    <property type="match status" value="1"/>
</dbReference>
<evidence type="ECO:0000256" key="3">
    <source>
        <dbReference type="ARBA" id="ARBA00012737"/>
    </source>
</evidence>
<feature type="binding site" evidence="9">
    <location>
        <position position="105"/>
    </location>
    <ligand>
        <name>L-glutamine</name>
        <dbReference type="ChEBI" id="CHEBI:58359"/>
    </ligand>
</feature>
<evidence type="ECO:0000256" key="4">
    <source>
        <dbReference type="ARBA" id="ARBA00022741"/>
    </source>
</evidence>
<dbReference type="InterPro" id="IPR001962">
    <property type="entry name" value="Asn_synthase"/>
</dbReference>
<evidence type="ECO:0000256" key="7">
    <source>
        <dbReference type="ARBA" id="ARBA00048741"/>
    </source>
</evidence>
<evidence type="ECO:0000256" key="5">
    <source>
        <dbReference type="ARBA" id="ARBA00022840"/>
    </source>
</evidence>
<evidence type="ECO:0000313" key="12">
    <source>
        <dbReference type="EMBL" id="SHJ11792.1"/>
    </source>
</evidence>
<keyword evidence="13" id="KW-1185">Reference proteome</keyword>
<dbReference type="GO" id="GO:0005829">
    <property type="term" value="C:cytosol"/>
    <property type="evidence" value="ECO:0007669"/>
    <property type="project" value="TreeGrafter"/>
</dbReference>
<keyword evidence="6 8" id="KW-0315">Glutamine amidotransferase</keyword>
<dbReference type="RefSeq" id="WP_019388881.1">
    <property type="nucleotide sequence ID" value="NZ_ALIH01000024.1"/>
</dbReference>
<organism evidence="12 13">
    <name type="scientific">Algibacter luteus</name>
    <dbReference type="NCBI Taxonomy" id="1178825"/>
    <lineage>
        <taxon>Bacteria</taxon>
        <taxon>Pseudomonadati</taxon>
        <taxon>Bacteroidota</taxon>
        <taxon>Flavobacteriia</taxon>
        <taxon>Flavobacteriales</taxon>
        <taxon>Flavobacteriaceae</taxon>
        <taxon>Algibacter</taxon>
    </lineage>
</organism>
<evidence type="ECO:0000256" key="1">
    <source>
        <dbReference type="ARBA" id="ARBA00005187"/>
    </source>
</evidence>
<keyword evidence="5 9" id="KW-0067">ATP-binding</keyword>
<dbReference type="EC" id="6.3.5.4" evidence="3"/>
<evidence type="ECO:0000256" key="9">
    <source>
        <dbReference type="PIRSR" id="PIRSR001589-2"/>
    </source>
</evidence>
<dbReference type="Gene3D" id="3.40.50.620">
    <property type="entry name" value="HUPs"/>
    <property type="match status" value="1"/>
</dbReference>
<feature type="active site" description="For GATase activity" evidence="8">
    <location>
        <position position="2"/>
    </location>
</feature>
<comment type="catalytic activity">
    <reaction evidence="7">
        <text>L-aspartate + L-glutamine + ATP + H2O = L-asparagine + L-glutamate + AMP + diphosphate + H(+)</text>
        <dbReference type="Rhea" id="RHEA:12228"/>
        <dbReference type="ChEBI" id="CHEBI:15377"/>
        <dbReference type="ChEBI" id="CHEBI:15378"/>
        <dbReference type="ChEBI" id="CHEBI:29985"/>
        <dbReference type="ChEBI" id="CHEBI:29991"/>
        <dbReference type="ChEBI" id="CHEBI:30616"/>
        <dbReference type="ChEBI" id="CHEBI:33019"/>
        <dbReference type="ChEBI" id="CHEBI:58048"/>
        <dbReference type="ChEBI" id="CHEBI:58359"/>
        <dbReference type="ChEBI" id="CHEBI:456215"/>
        <dbReference type="EC" id="6.3.5.4"/>
    </reaction>
</comment>
<dbReference type="PANTHER" id="PTHR43284:SF1">
    <property type="entry name" value="ASPARAGINE SYNTHETASE"/>
    <property type="match status" value="1"/>
</dbReference>